<keyword evidence="7" id="KW-1185">Reference proteome</keyword>
<evidence type="ECO:0000256" key="2">
    <source>
        <dbReference type="ARBA" id="ARBA00007812"/>
    </source>
</evidence>
<dbReference type="PANTHER" id="PTHR43452">
    <property type="entry name" value="PYRUVATE DECARBOXYLASE"/>
    <property type="match status" value="1"/>
</dbReference>
<dbReference type="Proteomes" id="UP001222027">
    <property type="component" value="Unassembled WGS sequence"/>
</dbReference>
<dbReference type="PANTHER" id="PTHR43452:SF1">
    <property type="entry name" value="PYRUVATE DECARBOXYLASE C186.09-RELATED"/>
    <property type="match status" value="1"/>
</dbReference>
<evidence type="ECO:0008006" key="8">
    <source>
        <dbReference type="Google" id="ProtNLM"/>
    </source>
</evidence>
<dbReference type="EMBL" id="JAQQAF010000004">
    <property type="protein sequence ID" value="KAJ8492449.1"/>
    <property type="molecule type" value="Genomic_DNA"/>
</dbReference>
<evidence type="ECO:0000256" key="1">
    <source>
        <dbReference type="ARBA" id="ARBA00001964"/>
    </source>
</evidence>
<sequence length="153" mass="16908">MSTALKESKPVYVSISCNLPGIPMEPVPYFLAPKVSNQLGVEAAVKATAEFLNQSRKAGVSCRSETEGISSPEGSSWSWPMHAIMPSAKGMVTAQDVSTMIRHGQRCIIFLIINNGGYTIEMLELQGEYRRRPGRGHSESDRRKKKDCLCFIE</sequence>
<comment type="cofactor">
    <cofactor evidence="1">
        <name>thiamine diphosphate</name>
        <dbReference type="ChEBI" id="CHEBI:58937"/>
    </cofactor>
</comment>
<comment type="similarity">
    <text evidence="2">Belongs to the TPP enzyme family.</text>
</comment>
<proteinExistence type="inferred from homology"/>
<evidence type="ECO:0000256" key="4">
    <source>
        <dbReference type="ARBA" id="ARBA00022842"/>
    </source>
</evidence>
<keyword evidence="4" id="KW-0460">Magnesium</keyword>
<gene>
    <name evidence="6" type="ORF">OPV22_014170</name>
</gene>
<dbReference type="GO" id="GO:0005829">
    <property type="term" value="C:cytosol"/>
    <property type="evidence" value="ECO:0007669"/>
    <property type="project" value="TreeGrafter"/>
</dbReference>
<evidence type="ECO:0000256" key="3">
    <source>
        <dbReference type="ARBA" id="ARBA00022723"/>
    </source>
</evidence>
<dbReference type="InterPro" id="IPR012110">
    <property type="entry name" value="PDC/IPDC-like"/>
</dbReference>
<name>A0AAV8R2N3_ENSVE</name>
<keyword evidence="5" id="KW-0786">Thiamine pyrophosphate</keyword>
<protein>
    <recommendedName>
        <fullName evidence="8">Pyruvate decarboxylase</fullName>
    </recommendedName>
</protein>
<dbReference type="AlphaFoldDB" id="A0AAV8R2N3"/>
<accession>A0AAV8R2N3</accession>
<evidence type="ECO:0000313" key="7">
    <source>
        <dbReference type="Proteomes" id="UP001222027"/>
    </source>
</evidence>
<dbReference type="GO" id="GO:0000949">
    <property type="term" value="P:aromatic amino acid family catabolic process to alcohol via Ehrlich pathway"/>
    <property type="evidence" value="ECO:0007669"/>
    <property type="project" value="TreeGrafter"/>
</dbReference>
<dbReference type="GO" id="GO:0046872">
    <property type="term" value="F:metal ion binding"/>
    <property type="evidence" value="ECO:0007669"/>
    <property type="project" value="UniProtKB-KW"/>
</dbReference>
<comment type="caution">
    <text evidence="6">The sequence shown here is derived from an EMBL/GenBank/DDBJ whole genome shotgun (WGS) entry which is preliminary data.</text>
</comment>
<reference evidence="6 7" key="1">
    <citation type="submission" date="2022-12" db="EMBL/GenBank/DDBJ databases">
        <title>Chromosome-scale assembly of the Ensete ventricosum genome.</title>
        <authorList>
            <person name="Dussert Y."/>
            <person name="Stocks J."/>
            <person name="Wendawek A."/>
            <person name="Woldeyes F."/>
            <person name="Nichols R.A."/>
            <person name="Borrell J.S."/>
        </authorList>
    </citation>
    <scope>NUCLEOTIDE SEQUENCE [LARGE SCALE GENOMIC DNA]</scope>
    <source>
        <strain evidence="7">cv. Maze</strain>
        <tissue evidence="6">Seeds</tissue>
    </source>
</reference>
<evidence type="ECO:0000256" key="5">
    <source>
        <dbReference type="ARBA" id="ARBA00023052"/>
    </source>
</evidence>
<dbReference type="GO" id="GO:0004737">
    <property type="term" value="F:pyruvate decarboxylase activity"/>
    <property type="evidence" value="ECO:0007669"/>
    <property type="project" value="TreeGrafter"/>
</dbReference>
<evidence type="ECO:0000313" key="6">
    <source>
        <dbReference type="EMBL" id="KAJ8492449.1"/>
    </source>
</evidence>
<keyword evidence="3" id="KW-0479">Metal-binding</keyword>
<organism evidence="6 7">
    <name type="scientific">Ensete ventricosum</name>
    <name type="common">Abyssinian banana</name>
    <name type="synonym">Musa ensete</name>
    <dbReference type="NCBI Taxonomy" id="4639"/>
    <lineage>
        <taxon>Eukaryota</taxon>
        <taxon>Viridiplantae</taxon>
        <taxon>Streptophyta</taxon>
        <taxon>Embryophyta</taxon>
        <taxon>Tracheophyta</taxon>
        <taxon>Spermatophyta</taxon>
        <taxon>Magnoliopsida</taxon>
        <taxon>Liliopsida</taxon>
        <taxon>Zingiberales</taxon>
        <taxon>Musaceae</taxon>
        <taxon>Ensete</taxon>
    </lineage>
</organism>
<dbReference type="Gene3D" id="3.40.50.970">
    <property type="match status" value="1"/>
</dbReference>